<keyword evidence="4" id="KW-1185">Reference proteome</keyword>
<dbReference type="InterPro" id="IPR004302">
    <property type="entry name" value="Cellulose/chitin-bd_N"/>
</dbReference>
<sequence length="227" mass="26055">MWYLMVFISFCLLAGQVQGHGRLFEPPSRSSMWRFGYNTPPNYNDNELFCGGLYVQSVINRGKCGVCGDPYHLRQPRPNEAGGKYGLGIIVRNYTMGQVIKATIDLTANHLGYFEFRICPNNDTKKIVDQDCLNKYPLQLADGSGTRFHVESWYMGWIDIYLQLPPKLTCSQCVLQWEYRGENNWGFCSNGKQQLGCGPKKLSDHVLMLQFSRKERKNSLLHGYFLV</sequence>
<proteinExistence type="predicted"/>
<evidence type="ECO:0000259" key="2">
    <source>
        <dbReference type="Pfam" id="PF03067"/>
    </source>
</evidence>
<evidence type="ECO:0000256" key="1">
    <source>
        <dbReference type="SAM" id="SignalP"/>
    </source>
</evidence>
<reference evidence="3" key="1">
    <citation type="submission" date="2020-08" db="EMBL/GenBank/DDBJ databases">
        <title>Multicomponent nature underlies the extraordinary mechanical properties of spider dragline silk.</title>
        <authorList>
            <person name="Kono N."/>
            <person name="Nakamura H."/>
            <person name="Mori M."/>
            <person name="Yoshida Y."/>
            <person name="Ohtoshi R."/>
            <person name="Malay A.D."/>
            <person name="Moran D.A.P."/>
            <person name="Tomita M."/>
            <person name="Numata K."/>
            <person name="Arakawa K."/>
        </authorList>
    </citation>
    <scope>NUCLEOTIDE SEQUENCE</scope>
</reference>
<dbReference type="AlphaFoldDB" id="A0A8X6XM89"/>
<gene>
    <name evidence="3" type="primary">NCL1_35386</name>
    <name evidence="3" type="ORF">TNIN_463721</name>
</gene>
<accession>A0A8X6XM89</accession>
<feature type="domain" description="Chitin-binding type-4" evidence="2">
    <location>
        <begin position="20"/>
        <end position="184"/>
    </location>
</feature>
<dbReference type="PANTHER" id="PTHR21113">
    <property type="entry name" value="AGAP001705-PA"/>
    <property type="match status" value="1"/>
</dbReference>
<feature type="chain" id="PRO_5036499657" evidence="1">
    <location>
        <begin position="20"/>
        <end position="227"/>
    </location>
</feature>
<organism evidence="3 4">
    <name type="scientific">Trichonephila inaurata madagascariensis</name>
    <dbReference type="NCBI Taxonomy" id="2747483"/>
    <lineage>
        <taxon>Eukaryota</taxon>
        <taxon>Metazoa</taxon>
        <taxon>Ecdysozoa</taxon>
        <taxon>Arthropoda</taxon>
        <taxon>Chelicerata</taxon>
        <taxon>Arachnida</taxon>
        <taxon>Araneae</taxon>
        <taxon>Araneomorphae</taxon>
        <taxon>Entelegynae</taxon>
        <taxon>Araneoidea</taxon>
        <taxon>Nephilidae</taxon>
        <taxon>Trichonephila</taxon>
        <taxon>Trichonephila inaurata</taxon>
    </lineage>
</organism>
<dbReference type="Pfam" id="PF03067">
    <property type="entry name" value="LPMO_10"/>
    <property type="match status" value="1"/>
</dbReference>
<evidence type="ECO:0000313" key="4">
    <source>
        <dbReference type="Proteomes" id="UP000886998"/>
    </source>
</evidence>
<dbReference type="Proteomes" id="UP000886998">
    <property type="component" value="Unassembled WGS sequence"/>
</dbReference>
<protein>
    <submittedName>
        <fullName evidence="3">Chitin-binding type-4 domain-containing protein</fullName>
    </submittedName>
</protein>
<keyword evidence="1" id="KW-0732">Signal</keyword>
<dbReference type="OrthoDB" id="64893at2759"/>
<comment type="caution">
    <text evidence="3">The sequence shown here is derived from an EMBL/GenBank/DDBJ whole genome shotgun (WGS) entry which is preliminary data.</text>
</comment>
<dbReference type="PANTHER" id="PTHR21113:SF4">
    <property type="entry name" value="CHITIN-BINDING TYPE-4 DOMAIN-CONTAINING PROTEIN"/>
    <property type="match status" value="1"/>
</dbReference>
<feature type="signal peptide" evidence="1">
    <location>
        <begin position="1"/>
        <end position="19"/>
    </location>
</feature>
<evidence type="ECO:0000313" key="3">
    <source>
        <dbReference type="EMBL" id="GFY55019.1"/>
    </source>
</evidence>
<name>A0A8X6XM89_9ARAC</name>
<dbReference type="EMBL" id="BMAV01010134">
    <property type="protein sequence ID" value="GFY55019.1"/>
    <property type="molecule type" value="Genomic_DNA"/>
</dbReference>